<reference evidence="3" key="1">
    <citation type="journal article" date="2020" name="Int. J. Syst. Evol. Microbiol.">
        <title>Alteromonas alba sp. nov., a marine bacterium isolated from the seawater of the West Pacific Ocean.</title>
        <authorList>
            <person name="Sun C."/>
            <person name="Wu Y.-H."/>
            <person name="Xamxidin M."/>
            <person name="Cheng H."/>
            <person name="Xu X.-W."/>
        </authorList>
    </citation>
    <scope>NUCLEOTIDE SEQUENCE [LARGE SCALE GENOMIC DNA]</scope>
    <source>
        <strain evidence="3">190</strain>
    </source>
</reference>
<keyword evidence="3" id="KW-1185">Reference proteome</keyword>
<dbReference type="Pfam" id="PF11102">
    <property type="entry name" value="YjbF"/>
    <property type="match status" value="1"/>
</dbReference>
<dbReference type="OrthoDB" id="5591889at2"/>
<organism evidence="2 3">
    <name type="scientific">Alteromonas alba</name>
    <dbReference type="NCBI Taxonomy" id="2079529"/>
    <lineage>
        <taxon>Bacteria</taxon>
        <taxon>Pseudomonadati</taxon>
        <taxon>Pseudomonadota</taxon>
        <taxon>Gammaproteobacteria</taxon>
        <taxon>Alteromonadales</taxon>
        <taxon>Alteromonadaceae</taxon>
        <taxon>Alteromonas/Salinimonas group</taxon>
        <taxon>Alteromonas</taxon>
    </lineage>
</organism>
<gene>
    <name evidence="2" type="ORF">C6Y40_04685</name>
</gene>
<dbReference type="InterPro" id="IPR021308">
    <property type="entry name" value="GfcB"/>
</dbReference>
<sequence length="231" mass="26695">MSVATFLRFFIMVAVSVLLVGCSNVNRLYLETLRLAFFEDGPSLSFEQVRESKVDFLKVLHGERLPVYMALAYIEDGQDKWVSADHVVVAMDRDKIIRIAGLDVDLQYTDNIESNPLRAADKLSQANWQYHIDVEEHHFGLPVESQWQRGAPQQVTFYDKAFTVIPLTETVSIDMDKPYWAHETSWQNVYWLEQASGQIIYSEQQPTPNSDRMKMTFVSRIARLIKARETN</sequence>
<dbReference type="RefSeq" id="WP_105933573.1">
    <property type="nucleotide sequence ID" value="NZ_PVNP01000037.1"/>
</dbReference>
<keyword evidence="1" id="KW-1133">Transmembrane helix</keyword>
<proteinExistence type="predicted"/>
<evidence type="ECO:0008006" key="4">
    <source>
        <dbReference type="Google" id="ProtNLM"/>
    </source>
</evidence>
<feature type="transmembrane region" description="Helical" evidence="1">
    <location>
        <begin position="6"/>
        <end position="25"/>
    </location>
</feature>
<dbReference type="SUPFAM" id="SSF159270">
    <property type="entry name" value="YmcC-like"/>
    <property type="match status" value="1"/>
</dbReference>
<comment type="caution">
    <text evidence="2">The sequence shown here is derived from an EMBL/GenBank/DDBJ whole genome shotgun (WGS) entry which is preliminary data.</text>
</comment>
<evidence type="ECO:0000313" key="2">
    <source>
        <dbReference type="EMBL" id="PRO74763.1"/>
    </source>
</evidence>
<dbReference type="Gene3D" id="2.40.360.10">
    <property type="entry name" value="YmcC-like"/>
    <property type="match status" value="1"/>
</dbReference>
<dbReference type="EMBL" id="PVNP01000037">
    <property type="protein sequence ID" value="PRO74763.1"/>
    <property type="molecule type" value="Genomic_DNA"/>
</dbReference>
<name>A0A2S9VE76_9ALTE</name>
<keyword evidence="1" id="KW-0472">Membrane</keyword>
<protein>
    <recommendedName>
        <fullName evidence="4">YjbF family lipoprotein</fullName>
    </recommendedName>
</protein>
<dbReference type="InterPro" id="IPR023373">
    <property type="entry name" value="YmcC_sf"/>
</dbReference>
<evidence type="ECO:0000256" key="1">
    <source>
        <dbReference type="SAM" id="Phobius"/>
    </source>
</evidence>
<dbReference type="AlphaFoldDB" id="A0A2S9VE76"/>
<accession>A0A2S9VE76</accession>
<keyword evidence="1" id="KW-0812">Transmembrane</keyword>
<evidence type="ECO:0000313" key="3">
    <source>
        <dbReference type="Proteomes" id="UP000238949"/>
    </source>
</evidence>
<dbReference type="Proteomes" id="UP000238949">
    <property type="component" value="Unassembled WGS sequence"/>
</dbReference>